<dbReference type="SUPFAM" id="SSF53697">
    <property type="entry name" value="SIS domain"/>
    <property type="match status" value="1"/>
</dbReference>
<dbReference type="InterPro" id="IPR046348">
    <property type="entry name" value="SIS_dom_sf"/>
</dbReference>
<dbReference type="Proteomes" id="UP001149090">
    <property type="component" value="Unassembled WGS sequence"/>
</dbReference>
<protein>
    <recommendedName>
        <fullName evidence="4">Glucose-6-phosphate isomerase</fullName>
        <ecNumber evidence="4">5.3.1.9</ecNumber>
    </recommendedName>
</protein>
<dbReference type="GO" id="GO:0006094">
    <property type="term" value="P:gluconeogenesis"/>
    <property type="evidence" value="ECO:0007669"/>
    <property type="project" value="UniProtKB-KW"/>
</dbReference>
<dbReference type="InterPro" id="IPR035476">
    <property type="entry name" value="SIS_PGI_1"/>
</dbReference>
<dbReference type="PANTHER" id="PTHR11469:SF1">
    <property type="entry name" value="GLUCOSE-6-PHOSPHATE ISOMERASE"/>
    <property type="match status" value="1"/>
</dbReference>
<dbReference type="PROSITE" id="PS51463">
    <property type="entry name" value="P_GLUCOSE_ISOMERASE_3"/>
    <property type="match status" value="1"/>
</dbReference>
<dbReference type="GO" id="GO:0004347">
    <property type="term" value="F:glucose-6-phosphate isomerase activity"/>
    <property type="evidence" value="ECO:0007669"/>
    <property type="project" value="UniProtKB-EC"/>
</dbReference>
<dbReference type="CDD" id="cd05015">
    <property type="entry name" value="SIS_PGI_1"/>
    <property type="match status" value="1"/>
</dbReference>
<dbReference type="OrthoDB" id="5831190at2759"/>
<organism evidence="5 6">
    <name type="scientific">Anaeramoeba ignava</name>
    <name type="common">Anaerobic marine amoeba</name>
    <dbReference type="NCBI Taxonomy" id="1746090"/>
    <lineage>
        <taxon>Eukaryota</taxon>
        <taxon>Metamonada</taxon>
        <taxon>Anaeramoebidae</taxon>
        <taxon>Anaeramoeba</taxon>
    </lineage>
</organism>
<dbReference type="InterPro" id="IPR035482">
    <property type="entry name" value="SIS_PGI_2"/>
</dbReference>
<dbReference type="CDD" id="cd05016">
    <property type="entry name" value="SIS_PGI_2"/>
    <property type="match status" value="1"/>
</dbReference>
<dbReference type="Pfam" id="PF00342">
    <property type="entry name" value="PGI"/>
    <property type="match status" value="1"/>
</dbReference>
<keyword evidence="2 4" id="KW-0324">Glycolysis</keyword>
<evidence type="ECO:0000256" key="1">
    <source>
        <dbReference type="ARBA" id="ARBA00022432"/>
    </source>
</evidence>
<keyword evidence="1 4" id="KW-0312">Gluconeogenesis</keyword>
<dbReference type="GO" id="GO:0097367">
    <property type="term" value="F:carbohydrate derivative binding"/>
    <property type="evidence" value="ECO:0007669"/>
    <property type="project" value="InterPro"/>
</dbReference>
<evidence type="ECO:0000256" key="4">
    <source>
        <dbReference type="RuleBase" id="RU000612"/>
    </source>
</evidence>
<dbReference type="EMBL" id="JAPDFW010000070">
    <property type="protein sequence ID" value="KAJ5074317.1"/>
    <property type="molecule type" value="Genomic_DNA"/>
</dbReference>
<dbReference type="PANTHER" id="PTHR11469">
    <property type="entry name" value="GLUCOSE-6-PHOSPHATE ISOMERASE"/>
    <property type="match status" value="1"/>
</dbReference>
<dbReference type="AlphaFoldDB" id="A0A9Q0LK56"/>
<dbReference type="GO" id="GO:0051156">
    <property type="term" value="P:glucose 6-phosphate metabolic process"/>
    <property type="evidence" value="ECO:0007669"/>
    <property type="project" value="TreeGrafter"/>
</dbReference>
<dbReference type="PRINTS" id="PR00662">
    <property type="entry name" value="G6PISOMERASE"/>
</dbReference>
<comment type="caution">
    <text evidence="5">The sequence shown here is derived from an EMBL/GenBank/DDBJ whole genome shotgun (WGS) entry which is preliminary data.</text>
</comment>
<evidence type="ECO:0000256" key="2">
    <source>
        <dbReference type="ARBA" id="ARBA00023152"/>
    </source>
</evidence>
<reference evidence="5" key="1">
    <citation type="submission" date="2022-10" db="EMBL/GenBank/DDBJ databases">
        <title>Novel sulphate-reducing endosymbionts in the free-living metamonad Anaeramoeba.</title>
        <authorList>
            <person name="Jerlstrom-Hultqvist J."/>
            <person name="Cepicka I."/>
            <person name="Gallot-Lavallee L."/>
            <person name="Salas-Leiva D."/>
            <person name="Curtis B.A."/>
            <person name="Zahonova K."/>
            <person name="Pipaliya S."/>
            <person name="Dacks J."/>
            <person name="Roger A.J."/>
        </authorList>
    </citation>
    <scope>NUCLEOTIDE SEQUENCE</scope>
    <source>
        <strain evidence="5">BMAN</strain>
    </source>
</reference>
<name>A0A9Q0LK56_ANAIG</name>
<keyword evidence="6" id="KW-1185">Reference proteome</keyword>
<dbReference type="OMA" id="CPAYAYG"/>
<dbReference type="EC" id="5.3.1.9" evidence="4"/>
<dbReference type="Gene3D" id="3.40.50.10490">
    <property type="entry name" value="Glucose-6-phosphate isomerase like protein, domain 1"/>
    <property type="match status" value="2"/>
</dbReference>
<sequence>MSFDLCFHDALTEDVFFDSDSGFTMNYYGAKLLNKKKVFNEFRYNVKHALEYIKRIENGELVNSTGVLEESENRAVDHFNLRMEEEVVKGKSLQKSIEVYNDIQEKVEEILSGKKTTSKGLKYTDIVFNGIGGSFLGPYMMIVSQYGADFNFTSNLPVKLHFISNTDPTSFALLLSELKIETTILVSISKSGTTAETVGNMFAFNKELEKKNLEIGEHNIGITTRDSWLHKYGLANKYLYTFHVENETGGRVSVCSAVGMVPMAFARINFIEFIKGQSHMDKLTRMEDPEKNPAMIVAIILQKITLESNHQNVVVLSYTDFLREYSHYLQQLYCESLGKEYDINGLLINHGQTVYGGVGTSEQHSFIQQIQKGIHNVIARFIYCRKRTTDYENQKAGTMGRQLLGFLKGTESALIRNNRPFITCTVESNSPFNMGMLIALEERVVAFLGAFRNLNPFDQPGVQDGKLASDFFNKFSKELIESIAKFFADPKAESFTGGANEALIQFMKIDTVQSSDILNQQLIIADTILSDIEANLFVSYPQLKDLISVSRSFDNSRFVYVIHHKDQN</sequence>
<dbReference type="InterPro" id="IPR001672">
    <property type="entry name" value="G6P_Isomerase"/>
</dbReference>
<comment type="catalytic activity">
    <reaction evidence="4">
        <text>alpha-D-glucose 6-phosphate = beta-D-fructose 6-phosphate</text>
        <dbReference type="Rhea" id="RHEA:11816"/>
        <dbReference type="ChEBI" id="CHEBI:57634"/>
        <dbReference type="ChEBI" id="CHEBI:58225"/>
        <dbReference type="EC" id="5.3.1.9"/>
    </reaction>
</comment>
<accession>A0A9Q0LK56</accession>
<evidence type="ECO:0000313" key="5">
    <source>
        <dbReference type="EMBL" id="KAJ5074317.1"/>
    </source>
</evidence>
<comment type="similarity">
    <text evidence="4">Belongs to the GPI family.</text>
</comment>
<dbReference type="HAMAP" id="MF_00473">
    <property type="entry name" value="G6P_isomerase"/>
    <property type="match status" value="1"/>
</dbReference>
<dbReference type="GO" id="GO:0048029">
    <property type="term" value="F:monosaccharide binding"/>
    <property type="evidence" value="ECO:0007669"/>
    <property type="project" value="TreeGrafter"/>
</dbReference>
<evidence type="ECO:0000256" key="3">
    <source>
        <dbReference type="ARBA" id="ARBA00023235"/>
    </source>
</evidence>
<comment type="pathway">
    <text evidence="4">Carbohydrate degradation; glycolysis; D-glyceraldehyde 3-phosphate and glycerone phosphate from D-glucose: step 2/4.</text>
</comment>
<dbReference type="GO" id="GO:0005829">
    <property type="term" value="C:cytosol"/>
    <property type="evidence" value="ECO:0007669"/>
    <property type="project" value="TreeGrafter"/>
</dbReference>
<evidence type="ECO:0000313" key="6">
    <source>
        <dbReference type="Proteomes" id="UP001149090"/>
    </source>
</evidence>
<gene>
    <name evidence="5" type="ORF">M0811_00946</name>
</gene>
<proteinExistence type="inferred from homology"/>
<keyword evidence="3 4" id="KW-0413">Isomerase</keyword>
<dbReference type="FunFam" id="3.40.50.10490:FF:000021">
    <property type="entry name" value="Glucose-6-phosphate isomerase"/>
    <property type="match status" value="1"/>
</dbReference>
<dbReference type="GO" id="GO:0006096">
    <property type="term" value="P:glycolytic process"/>
    <property type="evidence" value="ECO:0007669"/>
    <property type="project" value="UniProtKB-KW"/>
</dbReference>